<accession>A0A556U4Q0</accession>
<dbReference type="OrthoDB" id="6159439at2759"/>
<dbReference type="Proteomes" id="UP000319801">
    <property type="component" value="Unassembled WGS sequence"/>
</dbReference>
<evidence type="ECO:0000256" key="1">
    <source>
        <dbReference type="ARBA" id="ARBA00004123"/>
    </source>
</evidence>
<organism evidence="12 13">
    <name type="scientific">Bagarius yarrelli</name>
    <name type="common">Goonch</name>
    <name type="synonym">Bagrus yarrelli</name>
    <dbReference type="NCBI Taxonomy" id="175774"/>
    <lineage>
        <taxon>Eukaryota</taxon>
        <taxon>Metazoa</taxon>
        <taxon>Chordata</taxon>
        <taxon>Craniata</taxon>
        <taxon>Vertebrata</taxon>
        <taxon>Euteleostomi</taxon>
        <taxon>Actinopterygii</taxon>
        <taxon>Neopterygii</taxon>
        <taxon>Teleostei</taxon>
        <taxon>Ostariophysi</taxon>
        <taxon>Siluriformes</taxon>
        <taxon>Sisoridae</taxon>
        <taxon>Sisorinae</taxon>
        <taxon>Bagarius</taxon>
    </lineage>
</organism>
<dbReference type="InterPro" id="IPR001356">
    <property type="entry name" value="HD"/>
</dbReference>
<proteinExistence type="inferred from homology"/>
<dbReference type="SUPFAM" id="SSF46689">
    <property type="entry name" value="Homeodomain-like"/>
    <property type="match status" value="1"/>
</dbReference>
<dbReference type="InterPro" id="IPR017970">
    <property type="entry name" value="Homeobox_CS"/>
</dbReference>
<dbReference type="CDD" id="cd00086">
    <property type="entry name" value="homeodomain"/>
    <property type="match status" value="1"/>
</dbReference>
<evidence type="ECO:0000256" key="2">
    <source>
        <dbReference type="ARBA" id="ARBA00006317"/>
    </source>
</evidence>
<dbReference type="PROSITE" id="PS00027">
    <property type="entry name" value="HOMEOBOX_1"/>
    <property type="match status" value="1"/>
</dbReference>
<keyword evidence="3" id="KW-0217">Developmental protein</keyword>
<comment type="caution">
    <text evidence="12">The sequence shown here is derived from an EMBL/GenBank/DDBJ whole genome shotgun (WGS) entry which is preliminary data.</text>
</comment>
<evidence type="ECO:0000256" key="8">
    <source>
        <dbReference type="ARBA" id="ARBA00023242"/>
    </source>
</evidence>
<reference evidence="12 13" key="1">
    <citation type="journal article" date="2019" name="Genome Biol. Evol.">
        <title>Whole-Genome Sequencing of the Giant Devil Catfish, Bagarius yarrelli.</title>
        <authorList>
            <person name="Jiang W."/>
            <person name="Lv Y."/>
            <person name="Cheng L."/>
            <person name="Yang K."/>
            <person name="Chao B."/>
            <person name="Wang X."/>
            <person name="Li Y."/>
            <person name="Pan X."/>
            <person name="You X."/>
            <person name="Zhang Y."/>
            <person name="Yang J."/>
            <person name="Li J."/>
            <person name="Zhang X."/>
            <person name="Liu S."/>
            <person name="Sun C."/>
            <person name="Yang J."/>
            <person name="Shi Q."/>
        </authorList>
    </citation>
    <scope>NUCLEOTIDE SEQUENCE [LARGE SCALE GENOMIC DNA]</scope>
    <source>
        <strain evidence="12">JWS20170419001</strain>
        <tissue evidence="12">Muscle</tissue>
    </source>
</reference>
<sequence length="258" mass="30385">MERQEQGEDKAGRTFYTAVVGAHSRRSSSYLLSDTPNFQSHEPPPPYAFYSNNVSCSRSQITFGCHFASSFHSCKAPPIAVFEQRVMNHHSGNEKVYGHLANDQDVVDFSRAALHCSEGPTRYIDVPVVQRAKTTEHKHESPFTVEDYDHWNWSNNWSNQIYCSKEQTASPHIWKSSLRGFPWRSTQIRVRKKRKPYTKPQLAELENEFMVNEFINRQKRKELSDRLDLSDQQVKIWFQNRRMKKKRLLMREYAFPEH</sequence>
<dbReference type="InterPro" id="IPR009057">
    <property type="entry name" value="Homeodomain-like_sf"/>
</dbReference>
<keyword evidence="8 9" id="KW-0539">Nucleus</keyword>
<name>A0A556U4Q0_BAGYA</name>
<evidence type="ECO:0000256" key="6">
    <source>
        <dbReference type="ARBA" id="ARBA00023155"/>
    </source>
</evidence>
<evidence type="ECO:0000256" key="9">
    <source>
        <dbReference type="PROSITE-ProRule" id="PRU00108"/>
    </source>
</evidence>
<dbReference type="AlphaFoldDB" id="A0A556U4Q0"/>
<keyword evidence="4" id="KW-0805">Transcription regulation</keyword>
<evidence type="ECO:0000256" key="3">
    <source>
        <dbReference type="ARBA" id="ARBA00022473"/>
    </source>
</evidence>
<keyword evidence="5 9" id="KW-0238">DNA-binding</keyword>
<dbReference type="EMBL" id="VCAZ01000048">
    <property type="protein sequence ID" value="TSM68870.1"/>
    <property type="molecule type" value="Genomic_DNA"/>
</dbReference>
<dbReference type="PANTHER" id="PTHR45804:SF10">
    <property type="entry name" value="HOMEOBOX PROTEIN HOX-C11A-LIKE"/>
    <property type="match status" value="1"/>
</dbReference>
<keyword evidence="6 9" id="KW-0371">Homeobox</keyword>
<dbReference type="InterPro" id="IPR020479">
    <property type="entry name" value="HD_metazoa"/>
</dbReference>
<dbReference type="PRINTS" id="PR00024">
    <property type="entry name" value="HOMEOBOX"/>
</dbReference>
<protein>
    <submittedName>
        <fullName evidence="12">Homeobox protein Hox-D13a</fullName>
    </submittedName>
</protein>
<evidence type="ECO:0000256" key="7">
    <source>
        <dbReference type="ARBA" id="ARBA00023163"/>
    </source>
</evidence>
<dbReference type="GO" id="GO:0003677">
    <property type="term" value="F:DNA binding"/>
    <property type="evidence" value="ECO:0007669"/>
    <property type="project" value="UniProtKB-UniRule"/>
</dbReference>
<evidence type="ECO:0000256" key="5">
    <source>
        <dbReference type="ARBA" id="ARBA00023125"/>
    </source>
</evidence>
<comment type="subcellular location">
    <subcellularLocation>
        <location evidence="1 9 10">Nucleus</location>
    </subcellularLocation>
</comment>
<evidence type="ECO:0000256" key="10">
    <source>
        <dbReference type="RuleBase" id="RU000682"/>
    </source>
</evidence>
<keyword evidence="13" id="KW-1185">Reference proteome</keyword>
<evidence type="ECO:0000313" key="12">
    <source>
        <dbReference type="EMBL" id="TSM68870.1"/>
    </source>
</evidence>
<dbReference type="GO" id="GO:0000981">
    <property type="term" value="F:DNA-binding transcription factor activity, RNA polymerase II-specific"/>
    <property type="evidence" value="ECO:0007669"/>
    <property type="project" value="InterPro"/>
</dbReference>
<comment type="similarity">
    <text evidence="2">Belongs to the Abd-B homeobox family.</text>
</comment>
<dbReference type="SMART" id="SM00389">
    <property type="entry name" value="HOX"/>
    <property type="match status" value="1"/>
</dbReference>
<dbReference type="InterPro" id="IPR051003">
    <property type="entry name" value="AP_axis_regulatory_Homeobox"/>
</dbReference>
<dbReference type="Gene3D" id="1.10.10.60">
    <property type="entry name" value="Homeodomain-like"/>
    <property type="match status" value="1"/>
</dbReference>
<evidence type="ECO:0000259" key="11">
    <source>
        <dbReference type="PROSITE" id="PS50071"/>
    </source>
</evidence>
<dbReference type="PANTHER" id="PTHR45804">
    <property type="entry name" value="SEGMENTATION PROTEIN FUSHI TARAZU-LIKE PROTEIN"/>
    <property type="match status" value="1"/>
</dbReference>
<feature type="domain" description="Homeobox" evidence="11">
    <location>
        <begin position="188"/>
        <end position="248"/>
    </location>
</feature>
<evidence type="ECO:0000256" key="4">
    <source>
        <dbReference type="ARBA" id="ARBA00023015"/>
    </source>
</evidence>
<feature type="DNA-binding region" description="Homeobox" evidence="9">
    <location>
        <begin position="190"/>
        <end position="249"/>
    </location>
</feature>
<evidence type="ECO:0000313" key="13">
    <source>
        <dbReference type="Proteomes" id="UP000319801"/>
    </source>
</evidence>
<dbReference type="Pfam" id="PF00046">
    <property type="entry name" value="Homeodomain"/>
    <property type="match status" value="1"/>
</dbReference>
<dbReference type="PROSITE" id="PS50071">
    <property type="entry name" value="HOMEOBOX_2"/>
    <property type="match status" value="1"/>
</dbReference>
<dbReference type="GO" id="GO:0005634">
    <property type="term" value="C:nucleus"/>
    <property type="evidence" value="ECO:0007669"/>
    <property type="project" value="UniProtKB-SubCell"/>
</dbReference>
<gene>
    <name evidence="12" type="ORF">Baya_8337</name>
</gene>
<keyword evidence="7" id="KW-0804">Transcription</keyword>